<keyword evidence="11" id="KW-0067">ATP-binding</keyword>
<dbReference type="GO" id="GO:0005524">
    <property type="term" value="F:ATP binding"/>
    <property type="evidence" value="ECO:0007669"/>
    <property type="project" value="UniProtKB-KW"/>
</dbReference>
<dbReference type="EC" id="2.7.9.2" evidence="5"/>
<evidence type="ECO:0000256" key="10">
    <source>
        <dbReference type="ARBA" id="ARBA00022777"/>
    </source>
</evidence>
<dbReference type="GO" id="GO:0046872">
    <property type="term" value="F:metal ion binding"/>
    <property type="evidence" value="ECO:0007669"/>
    <property type="project" value="UniProtKB-KW"/>
</dbReference>
<evidence type="ECO:0000256" key="2">
    <source>
        <dbReference type="ARBA" id="ARBA00002988"/>
    </source>
</evidence>
<evidence type="ECO:0000256" key="7">
    <source>
        <dbReference type="ARBA" id="ARBA00022679"/>
    </source>
</evidence>
<keyword evidence="9" id="KW-0547">Nucleotide-binding</keyword>
<evidence type="ECO:0000256" key="1">
    <source>
        <dbReference type="ARBA" id="ARBA00001946"/>
    </source>
</evidence>
<evidence type="ECO:0000256" key="3">
    <source>
        <dbReference type="ARBA" id="ARBA00004742"/>
    </source>
</evidence>
<comment type="caution">
    <text evidence="16">The sequence shown here is derived from an EMBL/GenBank/DDBJ whole genome shotgun (WGS) entry which is preliminary data.</text>
</comment>
<comment type="cofactor">
    <cofactor evidence="1">
        <name>Mg(2+)</name>
        <dbReference type="ChEBI" id="CHEBI:18420"/>
    </cofactor>
</comment>
<evidence type="ECO:0000256" key="4">
    <source>
        <dbReference type="ARBA" id="ARBA00007837"/>
    </source>
</evidence>
<dbReference type="SUPFAM" id="SSF56059">
    <property type="entry name" value="Glutathione synthetase ATP-binding domain-like"/>
    <property type="match status" value="1"/>
</dbReference>
<evidence type="ECO:0000256" key="11">
    <source>
        <dbReference type="ARBA" id="ARBA00022840"/>
    </source>
</evidence>
<keyword evidence="12" id="KW-0460">Magnesium</keyword>
<dbReference type="UniPathway" id="UPA00138"/>
<evidence type="ECO:0000256" key="13">
    <source>
        <dbReference type="ARBA" id="ARBA00033470"/>
    </source>
</evidence>
<comment type="catalytic activity">
    <reaction evidence="14">
        <text>pyruvate + ATP + H2O = phosphoenolpyruvate + AMP + phosphate + 2 H(+)</text>
        <dbReference type="Rhea" id="RHEA:11364"/>
        <dbReference type="ChEBI" id="CHEBI:15361"/>
        <dbReference type="ChEBI" id="CHEBI:15377"/>
        <dbReference type="ChEBI" id="CHEBI:15378"/>
        <dbReference type="ChEBI" id="CHEBI:30616"/>
        <dbReference type="ChEBI" id="CHEBI:43474"/>
        <dbReference type="ChEBI" id="CHEBI:58702"/>
        <dbReference type="ChEBI" id="CHEBI:456215"/>
        <dbReference type="EC" id="2.7.9.2"/>
    </reaction>
</comment>
<evidence type="ECO:0000313" key="17">
    <source>
        <dbReference type="Proteomes" id="UP000036338"/>
    </source>
</evidence>
<evidence type="ECO:0000259" key="15">
    <source>
        <dbReference type="Pfam" id="PF01326"/>
    </source>
</evidence>
<dbReference type="Gene3D" id="3.30.1490.20">
    <property type="entry name" value="ATP-grasp fold, A domain"/>
    <property type="match status" value="1"/>
</dbReference>
<comment type="function">
    <text evidence="2">Catalyzes the phosphorylation of pyruvate to phosphoenolpyruvate.</text>
</comment>
<protein>
    <recommendedName>
        <fullName evidence="6">Phosphoenolpyruvate synthase</fullName>
        <ecNumber evidence="5">2.7.9.2</ecNumber>
    </recommendedName>
    <alternativeName>
        <fullName evidence="13">Pyruvate, water dikinase</fullName>
    </alternativeName>
</protein>
<dbReference type="InterPro" id="IPR006319">
    <property type="entry name" value="PEP_synth"/>
</dbReference>
<name>A0A0J5ZKV0_BURCE</name>
<feature type="domain" description="Pyruvate phosphate dikinase AMP/ATP-binding" evidence="15">
    <location>
        <begin position="25"/>
        <end position="344"/>
    </location>
</feature>
<proteinExistence type="inferred from homology"/>
<keyword evidence="10" id="KW-0418">Kinase</keyword>
<keyword evidence="8" id="KW-0479">Metal-binding</keyword>
<dbReference type="PATRIC" id="fig|292.27.peg.4797"/>
<organism evidence="16 17">
    <name type="scientific">Burkholderia cepacia</name>
    <name type="common">Pseudomonas cepacia</name>
    <dbReference type="NCBI Taxonomy" id="292"/>
    <lineage>
        <taxon>Bacteria</taxon>
        <taxon>Pseudomonadati</taxon>
        <taxon>Pseudomonadota</taxon>
        <taxon>Betaproteobacteria</taxon>
        <taxon>Burkholderiales</taxon>
        <taxon>Burkholderiaceae</taxon>
        <taxon>Burkholderia</taxon>
        <taxon>Burkholderia cepacia complex</taxon>
    </lineage>
</organism>
<evidence type="ECO:0000256" key="8">
    <source>
        <dbReference type="ARBA" id="ARBA00022723"/>
    </source>
</evidence>
<dbReference type="InterPro" id="IPR013815">
    <property type="entry name" value="ATP_grasp_subdomain_1"/>
</dbReference>
<dbReference type="EMBL" id="LDWR01000041">
    <property type="protein sequence ID" value="KML53955.1"/>
    <property type="molecule type" value="Genomic_DNA"/>
</dbReference>
<comment type="pathway">
    <text evidence="3">Carbohydrate biosynthesis; gluconeogenesis.</text>
</comment>
<evidence type="ECO:0000313" key="16">
    <source>
        <dbReference type="EMBL" id="KML53955.1"/>
    </source>
</evidence>
<evidence type="ECO:0000256" key="14">
    <source>
        <dbReference type="ARBA" id="ARBA00047700"/>
    </source>
</evidence>
<keyword evidence="7" id="KW-0808">Transferase</keyword>
<dbReference type="Gene3D" id="3.30.470.20">
    <property type="entry name" value="ATP-grasp fold, B domain"/>
    <property type="match status" value="1"/>
</dbReference>
<dbReference type="InterPro" id="IPR002192">
    <property type="entry name" value="PPDK_AMP/ATP-bd"/>
</dbReference>
<dbReference type="GO" id="GO:0008986">
    <property type="term" value="F:pyruvate, water dikinase activity"/>
    <property type="evidence" value="ECO:0007669"/>
    <property type="project" value="UniProtKB-EC"/>
</dbReference>
<accession>A0A0J5ZKV0</accession>
<dbReference type="PANTHER" id="PTHR43030:SF1">
    <property type="entry name" value="PHOSPHOENOLPYRUVATE SYNTHASE"/>
    <property type="match status" value="1"/>
</dbReference>
<dbReference type="AlphaFoldDB" id="A0A0J5ZKV0"/>
<dbReference type="Pfam" id="PF01326">
    <property type="entry name" value="PPDK_N"/>
    <property type="match status" value="1"/>
</dbReference>
<evidence type="ECO:0000256" key="12">
    <source>
        <dbReference type="ARBA" id="ARBA00022842"/>
    </source>
</evidence>
<comment type="similarity">
    <text evidence="4">Belongs to the PEP-utilizing enzyme family.</text>
</comment>
<evidence type="ECO:0000256" key="6">
    <source>
        <dbReference type="ARBA" id="ARBA00021623"/>
    </source>
</evidence>
<evidence type="ECO:0000256" key="5">
    <source>
        <dbReference type="ARBA" id="ARBA00011996"/>
    </source>
</evidence>
<gene>
    <name evidence="16" type="ORF">VL15_22390</name>
</gene>
<dbReference type="GO" id="GO:0006094">
    <property type="term" value="P:gluconeogenesis"/>
    <property type="evidence" value="ECO:0007669"/>
    <property type="project" value="UniProtKB-UniPathway"/>
</dbReference>
<sequence>MTSPSNDAGAWIRPLSECSLALLAHVGGKNARLGELTRAAFPVPAGFAVATDVYSAFLDQPARHALDRLLARIVVDDLASLTNTSRAIRRLIESIEIPRAFEVAIADAYATLSSDFGIANLPVAVRSSATAECLAHSSFAGQQETYLWVRGADNVLGRIRKCWSSLFTPQAIAYRQKVRFPHENALIGVGVQKMVDARSAGVLFTLNPANGDRSKIVIEANWGLGESVVTGEATPDRYVVDKVTLEVIERHLSSKHVEYAIDHEKDRVRRVAIPAEKQRTACLDTDEIIALARIAKRIEQHFGVPQDIEWAIDRHRSRPEDLVILQSRPETVWNKRTSPQIMEVQPSAIGYVLHGIARKVQPPPMSKP</sequence>
<reference evidence="16 17" key="1">
    <citation type="submission" date="2015-05" db="EMBL/GenBank/DDBJ databases">
        <title>Draft genome of Burkholderia cepacia LK29.</title>
        <authorList>
            <person name="Chan X.Y."/>
        </authorList>
    </citation>
    <scope>NUCLEOTIDE SEQUENCE [LARGE SCALE GENOMIC DNA]</scope>
    <source>
        <strain evidence="16 17">LK29</strain>
    </source>
</reference>
<dbReference type="RefSeq" id="WP_048248581.1">
    <property type="nucleotide sequence ID" value="NZ_LDWR01000041.1"/>
</dbReference>
<evidence type="ECO:0000256" key="9">
    <source>
        <dbReference type="ARBA" id="ARBA00022741"/>
    </source>
</evidence>
<dbReference type="Proteomes" id="UP000036338">
    <property type="component" value="Unassembled WGS sequence"/>
</dbReference>
<dbReference type="PANTHER" id="PTHR43030">
    <property type="entry name" value="PHOSPHOENOLPYRUVATE SYNTHASE"/>
    <property type="match status" value="1"/>
</dbReference>